<keyword evidence="3" id="KW-0378">Hydrolase</keyword>
<dbReference type="InterPro" id="IPR036264">
    <property type="entry name" value="Bact_exopeptidase_dim_dom"/>
</dbReference>
<dbReference type="Gene3D" id="3.30.70.360">
    <property type="match status" value="1"/>
</dbReference>
<dbReference type="PIRSF" id="PIRSF005962">
    <property type="entry name" value="Pept_M20D_amidohydro"/>
    <property type="match status" value="1"/>
</dbReference>
<dbReference type="Proteomes" id="UP001652623">
    <property type="component" value="Chromosome 1"/>
</dbReference>
<name>A0ABM4A8Z6_ZIZJJ</name>
<dbReference type="SUPFAM" id="SSF53187">
    <property type="entry name" value="Zn-dependent exopeptidases"/>
    <property type="match status" value="1"/>
</dbReference>
<evidence type="ECO:0000259" key="5">
    <source>
        <dbReference type="Pfam" id="PF07687"/>
    </source>
</evidence>
<dbReference type="PANTHER" id="PTHR11014:SF55">
    <property type="entry name" value="IAA-AMINO ACID HYDROLASE ILR1-LIKE 4"/>
    <property type="match status" value="1"/>
</dbReference>
<accession>A0ABM4A8Z6</accession>
<comment type="similarity">
    <text evidence="1">Belongs to the peptidase M20 family.</text>
</comment>
<evidence type="ECO:0000256" key="4">
    <source>
        <dbReference type="SAM" id="SignalP"/>
    </source>
</evidence>
<dbReference type="NCBIfam" id="TIGR01891">
    <property type="entry name" value="amidohydrolases"/>
    <property type="match status" value="1"/>
</dbReference>
<dbReference type="Pfam" id="PF01546">
    <property type="entry name" value="Peptidase_M20"/>
    <property type="match status" value="1"/>
</dbReference>
<reference evidence="7" key="1">
    <citation type="submission" date="2025-08" db="UniProtKB">
        <authorList>
            <consortium name="RefSeq"/>
        </authorList>
    </citation>
    <scope>IDENTIFICATION</scope>
    <source>
        <tissue evidence="7">Seedling</tissue>
    </source>
</reference>
<protein>
    <submittedName>
        <fullName evidence="7">IAA-amino acid hydrolase ILR1-like 4</fullName>
    </submittedName>
</protein>
<dbReference type="InterPro" id="IPR017439">
    <property type="entry name" value="Amidohydrolase"/>
</dbReference>
<feature type="chain" id="PRO_5047394797" evidence="4">
    <location>
        <begin position="25"/>
        <end position="448"/>
    </location>
</feature>
<feature type="domain" description="Peptidase M20 dimerisation" evidence="5">
    <location>
        <begin position="219"/>
        <end position="316"/>
    </location>
</feature>
<proteinExistence type="inferred from homology"/>
<keyword evidence="6" id="KW-1185">Reference proteome</keyword>
<evidence type="ECO:0000256" key="1">
    <source>
        <dbReference type="ARBA" id="ARBA00006153"/>
    </source>
</evidence>
<organism evidence="6 7">
    <name type="scientific">Ziziphus jujuba</name>
    <name type="common">Chinese jujube</name>
    <name type="synonym">Ziziphus sativa</name>
    <dbReference type="NCBI Taxonomy" id="326968"/>
    <lineage>
        <taxon>Eukaryota</taxon>
        <taxon>Viridiplantae</taxon>
        <taxon>Streptophyta</taxon>
        <taxon>Embryophyta</taxon>
        <taxon>Tracheophyta</taxon>
        <taxon>Spermatophyta</taxon>
        <taxon>Magnoliopsida</taxon>
        <taxon>eudicotyledons</taxon>
        <taxon>Gunneridae</taxon>
        <taxon>Pentapetalae</taxon>
        <taxon>rosids</taxon>
        <taxon>fabids</taxon>
        <taxon>Rosales</taxon>
        <taxon>Rhamnaceae</taxon>
        <taxon>Paliureae</taxon>
        <taxon>Ziziphus</taxon>
    </lineage>
</organism>
<feature type="signal peptide" evidence="4">
    <location>
        <begin position="1"/>
        <end position="24"/>
    </location>
</feature>
<dbReference type="SUPFAM" id="SSF55031">
    <property type="entry name" value="Bacterial exopeptidase dimerisation domain"/>
    <property type="match status" value="1"/>
</dbReference>
<gene>
    <name evidence="7" type="primary">LOC132803739</name>
</gene>
<dbReference type="InterPro" id="IPR002933">
    <property type="entry name" value="Peptidase_M20"/>
</dbReference>
<dbReference type="InterPro" id="IPR044757">
    <property type="entry name" value="ILR1-like_Hyd"/>
</dbReference>
<sequence>MGVFLEWVSVILVLCMFVPIPIFSDSTFSSNGLLKTPSELLNFAKKPEVFDWMVGIRRKIHENPELGYEEFETGKLIRAELDKLGIPYKYPVAITGVIGHIGTGKPPFVAIRADMDALAMQEKVEWEHESKIPGKMHACGHDAHVAMLLGAAKILKEHEKELQGTVVLLFQPAEEGGGGAKKILEAGALENVNAIFGLHISSRMPLGEAFSRPGPIMAGSGFFEAVISGRGGHAALPQHSIDPILAASNVIVGLQHLVSREADPLDSQVVTIAKFHGGGAFNVIPDSVTIGGTFRAFSKESFAQLRQRIEEVITWQAAVQKCNATVDFLENEKPFFPPTINHEKLHEHFLKIAGEMLGRDKVKDLQPTMGTEDFAFYQEVIPGYYFYLGMENRAIEKLESAHSPYYQVNEDVLPYGAALHTSLAASYLFKFQQEVPSQSQEVKYHDEL</sequence>
<keyword evidence="2 4" id="KW-0732">Signal</keyword>
<dbReference type="GeneID" id="132803739"/>
<evidence type="ECO:0000313" key="7">
    <source>
        <dbReference type="RefSeq" id="XP_060673198.1"/>
    </source>
</evidence>
<dbReference type="InterPro" id="IPR011650">
    <property type="entry name" value="Peptidase_M20_dimer"/>
</dbReference>
<evidence type="ECO:0000256" key="2">
    <source>
        <dbReference type="ARBA" id="ARBA00022729"/>
    </source>
</evidence>
<dbReference type="Gene3D" id="3.40.630.10">
    <property type="entry name" value="Zn peptidases"/>
    <property type="match status" value="1"/>
</dbReference>
<dbReference type="RefSeq" id="XP_060673198.1">
    <property type="nucleotide sequence ID" value="XM_060817215.1"/>
</dbReference>
<dbReference type="PANTHER" id="PTHR11014">
    <property type="entry name" value="PEPTIDASE M20 FAMILY MEMBER"/>
    <property type="match status" value="1"/>
</dbReference>
<evidence type="ECO:0000256" key="3">
    <source>
        <dbReference type="ARBA" id="ARBA00022801"/>
    </source>
</evidence>
<dbReference type="Pfam" id="PF07687">
    <property type="entry name" value="M20_dimer"/>
    <property type="match status" value="1"/>
</dbReference>
<dbReference type="CDD" id="cd08017">
    <property type="entry name" value="M20_IAA_Hyd"/>
    <property type="match status" value="1"/>
</dbReference>
<evidence type="ECO:0000313" key="6">
    <source>
        <dbReference type="Proteomes" id="UP001652623"/>
    </source>
</evidence>